<evidence type="ECO:0000313" key="1">
    <source>
        <dbReference type="Proteomes" id="UP001732720"/>
    </source>
</evidence>
<evidence type="ECO:0000313" key="2">
    <source>
        <dbReference type="RefSeq" id="XP_073939102.1"/>
    </source>
</evidence>
<dbReference type="RefSeq" id="XP_073939102.1">
    <property type="nucleotide sequence ID" value="XM_074083001.1"/>
</dbReference>
<organism evidence="1 2">
    <name type="scientific">Castor canadensis</name>
    <name type="common">American beaver</name>
    <dbReference type="NCBI Taxonomy" id="51338"/>
    <lineage>
        <taxon>Eukaryota</taxon>
        <taxon>Metazoa</taxon>
        <taxon>Chordata</taxon>
        <taxon>Craniata</taxon>
        <taxon>Vertebrata</taxon>
        <taxon>Euteleostomi</taxon>
        <taxon>Mammalia</taxon>
        <taxon>Eutheria</taxon>
        <taxon>Euarchontoglires</taxon>
        <taxon>Glires</taxon>
        <taxon>Rodentia</taxon>
        <taxon>Castorimorpha</taxon>
        <taxon>Castoridae</taxon>
        <taxon>Castor</taxon>
    </lineage>
</organism>
<reference evidence="2" key="1">
    <citation type="submission" date="2025-08" db="UniProtKB">
        <authorList>
            <consortium name="RefSeq"/>
        </authorList>
    </citation>
    <scope>IDENTIFICATION</scope>
</reference>
<protein>
    <submittedName>
        <fullName evidence="2">Double homeobox protein B-like</fullName>
    </submittedName>
</protein>
<name>A0AC58NBR1_CASCN</name>
<gene>
    <name evidence="2" type="primary">LOC141425711</name>
</gene>
<sequence>MNIDAKILNKIMANRIQQHIKKIIHHDQVGVIPGMQGWFNIRKSINVINHINRSKDKNHLIISIDAEKAFDKIQHHFMIKALRKLGIEGKFLNIIKAIYDKPTASIILNGEKLKPFPLKSGEILLKAFEKNPFPTLATRKKLAKQTGIRESRIQMWFQKQRSLFTEQSTKEPVNFTADDSNGRPDVATGQQQSDPPALPDQPQNLPSSSSFCSNQPQVLTPLPTPVILVFFDPNRVYVMNNQEPSVMITQPTQAGQVGEKPVPSLTFMTCSPELPAPQEDLSSTRALFWHQYQEKCQSHKEHTGTGVPLLKDHSLPHPEHKEQPEDPGHLDVSYIMQWWEKDRQALIEEWEPREGTQ</sequence>
<dbReference type="Proteomes" id="UP001732720">
    <property type="component" value="Chromosome 8"/>
</dbReference>
<accession>A0AC58NBR1</accession>
<proteinExistence type="predicted"/>
<keyword evidence="1" id="KW-1185">Reference proteome</keyword>